<dbReference type="GO" id="GO:0051301">
    <property type="term" value="P:cell division"/>
    <property type="evidence" value="ECO:0007669"/>
    <property type="project" value="UniProtKB-UniRule"/>
</dbReference>
<proteinExistence type="inferred from homology"/>
<keyword evidence="8 10" id="KW-0131">Cell cycle</keyword>
<dbReference type="RefSeq" id="XP_022840511.1">
    <property type="nucleotide sequence ID" value="XM_022982765.1"/>
</dbReference>
<comment type="similarity">
    <text evidence="1 10">Belongs to the SPC24 family.</text>
</comment>
<dbReference type="InParanoid" id="A0A098E5M6"/>
<protein>
    <recommendedName>
        <fullName evidence="10">Kinetochore protein Spc24</fullName>
    </recommendedName>
</protein>
<dbReference type="GO" id="GO:0005634">
    <property type="term" value="C:nucleus"/>
    <property type="evidence" value="ECO:0007669"/>
    <property type="project" value="UniProtKB-SubCell"/>
</dbReference>
<name>A0A098E5M6_OSTTA</name>
<keyword evidence="13" id="KW-1185">Reference proteome</keyword>
<comment type="caution">
    <text evidence="12">The sequence shown here is derived from an EMBL/GenBank/DDBJ whole genome shotgun (WGS) entry which is preliminary data.</text>
</comment>
<dbReference type="GeneID" id="9838248"/>
<dbReference type="Pfam" id="PF08286">
    <property type="entry name" value="Spc24"/>
    <property type="match status" value="1"/>
</dbReference>
<organism evidence="12 13">
    <name type="scientific">Ostreococcus tauri</name>
    <name type="common">Marine green alga</name>
    <dbReference type="NCBI Taxonomy" id="70448"/>
    <lineage>
        <taxon>Eukaryota</taxon>
        <taxon>Viridiplantae</taxon>
        <taxon>Chlorophyta</taxon>
        <taxon>Mamiellophyceae</taxon>
        <taxon>Mamiellales</taxon>
        <taxon>Bathycoccaceae</taxon>
        <taxon>Ostreococcus</taxon>
    </lineage>
</organism>
<dbReference type="PANTHER" id="PTHR22142:SF2">
    <property type="entry name" value="KINETOCHORE PROTEIN SPC24"/>
    <property type="match status" value="1"/>
</dbReference>
<evidence type="ECO:0000256" key="8">
    <source>
        <dbReference type="ARBA" id="ARBA00023306"/>
    </source>
</evidence>
<keyword evidence="7 10" id="KW-0539">Nucleus</keyword>
<gene>
    <name evidence="12" type="ORF">OT_ostta18g00150</name>
</gene>
<keyword evidence="3 10" id="KW-0132">Cell division</keyword>
<keyword evidence="9 10" id="KW-0137">Centromere</keyword>
<dbReference type="OrthoDB" id="498466at2759"/>
<feature type="coiled-coil region" evidence="11">
    <location>
        <begin position="29"/>
        <end position="129"/>
    </location>
</feature>
<evidence type="ECO:0000256" key="7">
    <source>
        <dbReference type="ARBA" id="ARBA00023242"/>
    </source>
</evidence>
<evidence type="ECO:0000256" key="5">
    <source>
        <dbReference type="ARBA" id="ARBA00022838"/>
    </source>
</evidence>
<dbReference type="STRING" id="70448.A0A098E5M6"/>
<accession>A0A098E5M6</accession>
<sequence length="203" mass="23590">MTEMDAAEADAAFAECCDLVREMTKIYGADEDAQRVRDLDAAMERAQNQHDAHEREMESAIRELARRCKVAERKATLPHNAQHARERLLRLEAEKRAAGERLNALEREARAIELEREELGRRRDEIKSKKQRMDVVVNEEIPATKREVSLYAHISNIAWHYEERNRVVGRVNARASRDVRSIDMPLRPGNEFRVANALWEMMD</sequence>
<reference evidence="12 13" key="2">
    <citation type="journal article" date="2014" name="BMC Genomics">
        <title>An improved genome of the model marine alga Ostreococcus tauri unfolds by assessing Illumina de novo assemblies.</title>
        <authorList>
            <person name="Blanc-Mathieu R."/>
            <person name="Verhelst B."/>
            <person name="Derelle E."/>
            <person name="Rombauts S."/>
            <person name="Bouget F.Y."/>
            <person name="Carre I."/>
            <person name="Chateau A."/>
            <person name="Eyre-Walker A."/>
            <person name="Grimsley N."/>
            <person name="Moreau H."/>
            <person name="Piegu B."/>
            <person name="Rivals E."/>
            <person name="Schackwitz W."/>
            <person name="Van de Peer Y."/>
            <person name="Piganeau G."/>
        </authorList>
    </citation>
    <scope>NUCLEOTIDE SEQUENCE [LARGE SCALE GENOMIC DNA]</scope>
    <source>
        <strain evidence="13">OTTH 0595 / CCAP 157/2 / RCC745</strain>
    </source>
</reference>
<evidence type="ECO:0000313" key="13">
    <source>
        <dbReference type="Proteomes" id="UP000009170"/>
    </source>
</evidence>
<keyword evidence="4 10" id="KW-0498">Mitosis</keyword>
<evidence type="ECO:0000256" key="1">
    <source>
        <dbReference type="ARBA" id="ARBA00007804"/>
    </source>
</evidence>
<dbReference type="GO" id="GO:0031262">
    <property type="term" value="C:Ndc80 complex"/>
    <property type="evidence" value="ECO:0007669"/>
    <property type="project" value="TreeGrafter"/>
</dbReference>
<dbReference type="GO" id="GO:0007059">
    <property type="term" value="P:chromosome segregation"/>
    <property type="evidence" value="ECO:0007669"/>
    <property type="project" value="TreeGrafter"/>
</dbReference>
<comment type="subunit">
    <text evidence="10">Component of the NDC80 complex.</text>
</comment>
<evidence type="ECO:0000256" key="3">
    <source>
        <dbReference type="ARBA" id="ARBA00022618"/>
    </source>
</evidence>
<keyword evidence="5 10" id="KW-0995">Kinetochore</keyword>
<evidence type="ECO:0000256" key="9">
    <source>
        <dbReference type="ARBA" id="ARBA00023328"/>
    </source>
</evidence>
<comment type="subcellular location">
    <subcellularLocation>
        <location evidence="10">Nucleus</location>
    </subcellularLocation>
    <subcellularLocation>
        <location evidence="10">Chromosome</location>
        <location evidence="10">Centromere</location>
        <location evidence="10">Kinetochore</location>
    </subcellularLocation>
</comment>
<reference evidence="13" key="1">
    <citation type="journal article" date="2006" name="Proc. Natl. Acad. Sci. U.S.A.">
        <title>Genome analysis of the smallest free-living eukaryote Ostreococcus tauri unveils many unique features.</title>
        <authorList>
            <person name="Derelle E."/>
            <person name="Ferraz C."/>
            <person name="Rombauts S."/>
            <person name="Rouze P."/>
            <person name="Worden A.Z."/>
            <person name="Robbens S."/>
            <person name="Partensky F."/>
            <person name="Degroeve S."/>
            <person name="Echeynie S."/>
            <person name="Cooke R."/>
            <person name="Saeys Y."/>
            <person name="Wuyts J."/>
            <person name="Jabbari K."/>
            <person name="Bowler C."/>
            <person name="Panaud O."/>
            <person name="Piegu B."/>
            <person name="Ball S.G."/>
            <person name="Ral J.-P."/>
            <person name="Bouget F.-Y."/>
            <person name="Piganeau G."/>
            <person name="De Baets B."/>
            <person name="Picard A."/>
            <person name="Delseny M."/>
            <person name="Demaille J."/>
            <person name="Van de Peer Y."/>
            <person name="Moreau H."/>
        </authorList>
    </citation>
    <scope>NUCLEOTIDE SEQUENCE [LARGE SCALE GENOMIC DNA]</scope>
    <source>
        <strain evidence="13">OTTH 0595 / CCAP 157/2 / RCC745</strain>
    </source>
</reference>
<dbReference type="Proteomes" id="UP000009170">
    <property type="component" value="Unassembled WGS sequence"/>
</dbReference>
<dbReference type="EMBL" id="CAID01000018">
    <property type="protein sequence ID" value="CEG00668.1"/>
    <property type="molecule type" value="Genomic_DNA"/>
</dbReference>
<dbReference type="AlphaFoldDB" id="A0A098E5M6"/>
<evidence type="ECO:0000313" key="12">
    <source>
        <dbReference type="EMBL" id="CEG00668.1"/>
    </source>
</evidence>
<evidence type="ECO:0000256" key="10">
    <source>
        <dbReference type="RuleBase" id="RU368011"/>
    </source>
</evidence>
<dbReference type="GO" id="GO:0008017">
    <property type="term" value="F:microtubule binding"/>
    <property type="evidence" value="ECO:0007669"/>
    <property type="project" value="TreeGrafter"/>
</dbReference>
<dbReference type="Gene3D" id="3.30.160.570">
    <property type="entry name" value="Ncd80 complex, Spc24 subunit"/>
    <property type="match status" value="1"/>
</dbReference>
<evidence type="ECO:0000256" key="6">
    <source>
        <dbReference type="ARBA" id="ARBA00023054"/>
    </source>
</evidence>
<evidence type="ECO:0000256" key="2">
    <source>
        <dbReference type="ARBA" id="ARBA00022454"/>
    </source>
</evidence>
<keyword evidence="2 10" id="KW-0158">Chromosome</keyword>
<dbReference type="KEGG" id="ota:OT_ostta18g00150"/>
<dbReference type="InterPro" id="IPR013252">
    <property type="entry name" value="Ndc80_Spc24"/>
</dbReference>
<evidence type="ECO:0000256" key="11">
    <source>
        <dbReference type="SAM" id="Coils"/>
    </source>
</evidence>
<keyword evidence="6 11" id="KW-0175">Coiled coil</keyword>
<dbReference type="PANTHER" id="PTHR22142">
    <property type="match status" value="1"/>
</dbReference>
<evidence type="ECO:0000256" key="4">
    <source>
        <dbReference type="ARBA" id="ARBA00022776"/>
    </source>
</evidence>
<comment type="function">
    <text evidence="10">Acts as a component of the essential kinetochore-associated NDC80 complex, which is required for chromosome segregation and spindle checkpoint activity.</text>
</comment>